<evidence type="ECO:0000313" key="1">
    <source>
        <dbReference type="EMBL" id="CAI8608103.1"/>
    </source>
</evidence>
<organism evidence="1 2">
    <name type="scientific">Vicia faba</name>
    <name type="common">Broad bean</name>
    <name type="synonym">Faba vulgaris</name>
    <dbReference type="NCBI Taxonomy" id="3906"/>
    <lineage>
        <taxon>Eukaryota</taxon>
        <taxon>Viridiplantae</taxon>
        <taxon>Streptophyta</taxon>
        <taxon>Embryophyta</taxon>
        <taxon>Tracheophyta</taxon>
        <taxon>Spermatophyta</taxon>
        <taxon>Magnoliopsida</taxon>
        <taxon>eudicotyledons</taxon>
        <taxon>Gunneridae</taxon>
        <taxon>Pentapetalae</taxon>
        <taxon>rosids</taxon>
        <taxon>fabids</taxon>
        <taxon>Fabales</taxon>
        <taxon>Fabaceae</taxon>
        <taxon>Papilionoideae</taxon>
        <taxon>50 kb inversion clade</taxon>
        <taxon>NPAAA clade</taxon>
        <taxon>Hologalegina</taxon>
        <taxon>IRL clade</taxon>
        <taxon>Fabeae</taxon>
        <taxon>Vicia</taxon>
    </lineage>
</organism>
<dbReference type="Proteomes" id="UP001157006">
    <property type="component" value="Chromosome 4"/>
</dbReference>
<evidence type="ECO:0000313" key="2">
    <source>
        <dbReference type="Proteomes" id="UP001157006"/>
    </source>
</evidence>
<proteinExistence type="predicted"/>
<reference evidence="1 2" key="1">
    <citation type="submission" date="2023-01" db="EMBL/GenBank/DDBJ databases">
        <authorList>
            <person name="Kreplak J."/>
        </authorList>
    </citation>
    <scope>NUCLEOTIDE SEQUENCE [LARGE SCALE GENOMIC DNA]</scope>
</reference>
<name>A0AAV1AEV6_VICFA</name>
<gene>
    <name evidence="1" type="ORF">VFH_IV068400</name>
</gene>
<accession>A0AAV1AEV6</accession>
<dbReference type="EMBL" id="OX451739">
    <property type="protein sequence ID" value="CAI8608103.1"/>
    <property type="molecule type" value="Genomic_DNA"/>
</dbReference>
<protein>
    <submittedName>
        <fullName evidence="1">Uncharacterized protein</fullName>
    </submittedName>
</protein>
<dbReference type="AlphaFoldDB" id="A0AAV1AEV6"/>
<sequence length="127" mass="13858">MSVRLALKSLTRYCHISAEDSKWLTLPPVNITSVNTSSNKLSSSTSTTALKWVIHQFTTSLILPMCTTIVHLVSPSIRPSPLIGPPMSSSVSDEVATSITAYDIFLQPLIGHHQFGRPQSGTLFFIC</sequence>
<keyword evidence="2" id="KW-1185">Reference proteome</keyword>